<feature type="transmembrane region" description="Helical" evidence="1">
    <location>
        <begin position="124"/>
        <end position="149"/>
    </location>
</feature>
<sequence>MRGHQVIQAASLVWLSFFSPTWSFAPRSIVLSPCQQRHYYRRQISNERTRKNQSQRLRQPDTPTTLHLSAAEVESAALGFFNGIRTPSALLVGTSLTAFFTLVKETKKPQPNRMRARLIALYHVLALVSLLLSLNVVITATAAGAVLLLDDFNAEAVTPYVFMKNHMFYELLTTRWSFYVSLLSFLGAVTTRALIEFDLLERKRRKQAAVFLFSMGALVSHLISFINSTLYSSPNLAAMTVQVFKVVFVRAVRSRNPLDLLSVILLFLAASVGASMWWRDPETQD</sequence>
<reference evidence="3" key="1">
    <citation type="submission" date="2020-06" db="EMBL/GenBank/DDBJ databases">
        <authorList>
            <consortium name="Plant Systems Biology data submission"/>
        </authorList>
    </citation>
    <scope>NUCLEOTIDE SEQUENCE</scope>
    <source>
        <strain evidence="3">D6</strain>
    </source>
</reference>
<organism evidence="3 4">
    <name type="scientific">Seminavis robusta</name>
    <dbReference type="NCBI Taxonomy" id="568900"/>
    <lineage>
        <taxon>Eukaryota</taxon>
        <taxon>Sar</taxon>
        <taxon>Stramenopiles</taxon>
        <taxon>Ochrophyta</taxon>
        <taxon>Bacillariophyta</taxon>
        <taxon>Bacillariophyceae</taxon>
        <taxon>Bacillariophycidae</taxon>
        <taxon>Naviculales</taxon>
        <taxon>Naviculaceae</taxon>
        <taxon>Seminavis</taxon>
    </lineage>
</organism>
<feature type="transmembrane region" description="Helical" evidence="1">
    <location>
        <begin position="260"/>
        <end position="278"/>
    </location>
</feature>
<dbReference type="AlphaFoldDB" id="A0A9N8E348"/>
<keyword evidence="1" id="KW-0812">Transmembrane</keyword>
<feature type="transmembrane region" description="Helical" evidence="1">
    <location>
        <begin position="207"/>
        <end position="226"/>
    </location>
</feature>
<evidence type="ECO:0000256" key="2">
    <source>
        <dbReference type="SAM" id="SignalP"/>
    </source>
</evidence>
<protein>
    <submittedName>
        <fullName evidence="3">Uncharacterized protein</fullName>
    </submittedName>
</protein>
<feature type="transmembrane region" description="Helical" evidence="1">
    <location>
        <begin position="84"/>
        <end position="103"/>
    </location>
</feature>
<keyword evidence="1" id="KW-1133">Transmembrane helix</keyword>
<gene>
    <name evidence="3" type="ORF">SEMRO_478_G150980.1</name>
</gene>
<proteinExistence type="predicted"/>
<feature type="transmembrane region" description="Helical" evidence="1">
    <location>
        <begin position="176"/>
        <end position="195"/>
    </location>
</feature>
<dbReference type="OrthoDB" id="46767at2759"/>
<dbReference type="EMBL" id="CAICTM010000477">
    <property type="protein sequence ID" value="CAB9511295.1"/>
    <property type="molecule type" value="Genomic_DNA"/>
</dbReference>
<keyword evidence="2" id="KW-0732">Signal</keyword>
<evidence type="ECO:0000313" key="3">
    <source>
        <dbReference type="EMBL" id="CAB9511295.1"/>
    </source>
</evidence>
<feature type="signal peptide" evidence="2">
    <location>
        <begin position="1"/>
        <end position="23"/>
    </location>
</feature>
<name>A0A9N8E348_9STRA</name>
<comment type="caution">
    <text evidence="3">The sequence shown here is derived from an EMBL/GenBank/DDBJ whole genome shotgun (WGS) entry which is preliminary data.</text>
</comment>
<keyword evidence="4" id="KW-1185">Reference proteome</keyword>
<dbReference type="Proteomes" id="UP001153069">
    <property type="component" value="Unassembled WGS sequence"/>
</dbReference>
<evidence type="ECO:0000256" key="1">
    <source>
        <dbReference type="SAM" id="Phobius"/>
    </source>
</evidence>
<evidence type="ECO:0000313" key="4">
    <source>
        <dbReference type="Proteomes" id="UP001153069"/>
    </source>
</evidence>
<accession>A0A9N8E348</accession>
<feature type="chain" id="PRO_5040482575" evidence="2">
    <location>
        <begin position="24"/>
        <end position="285"/>
    </location>
</feature>
<keyword evidence="1" id="KW-0472">Membrane</keyword>